<dbReference type="EMBL" id="FOXP01000019">
    <property type="protein sequence ID" value="SFP99955.1"/>
    <property type="molecule type" value="Genomic_DNA"/>
</dbReference>
<dbReference type="STRING" id="634430.SAMN04488241_11917"/>
<feature type="domain" description="Nitroreductase" evidence="6">
    <location>
        <begin position="7"/>
        <end position="196"/>
    </location>
</feature>
<dbReference type="RefSeq" id="WP_093334512.1">
    <property type="nucleotide sequence ID" value="NZ_FOXP01000019.1"/>
</dbReference>
<dbReference type="Gene3D" id="3.40.109.10">
    <property type="entry name" value="NADH Oxidase"/>
    <property type="match status" value="1"/>
</dbReference>
<evidence type="ECO:0000313" key="7">
    <source>
        <dbReference type="EMBL" id="SFP99955.1"/>
    </source>
</evidence>
<evidence type="ECO:0000259" key="6">
    <source>
        <dbReference type="Pfam" id="PF00881"/>
    </source>
</evidence>
<dbReference type="AlphaFoldDB" id="A0A1I5UXH3"/>
<keyword evidence="5" id="KW-0560">Oxidoreductase</keyword>
<name>A0A1I5UXH3_9SPHN</name>
<evidence type="ECO:0000256" key="3">
    <source>
        <dbReference type="ARBA" id="ARBA00022630"/>
    </source>
</evidence>
<gene>
    <name evidence="7" type="ORF">SAMN04488241_11917</name>
</gene>
<dbReference type="SUPFAM" id="SSF55469">
    <property type="entry name" value="FMN-dependent nitroreductase-like"/>
    <property type="match status" value="1"/>
</dbReference>
<evidence type="ECO:0000256" key="2">
    <source>
        <dbReference type="ARBA" id="ARBA00007118"/>
    </source>
</evidence>
<dbReference type="OrthoDB" id="9802510at2"/>
<keyword evidence="8" id="KW-1185">Reference proteome</keyword>
<reference evidence="7 8" key="1">
    <citation type="submission" date="2016-10" db="EMBL/GenBank/DDBJ databases">
        <authorList>
            <person name="de Groot N.N."/>
        </authorList>
    </citation>
    <scope>NUCLEOTIDE SEQUENCE [LARGE SCALE GENOMIC DNA]</scope>
    <source>
        <strain evidence="7 8">CGMCC 1.9113</strain>
    </source>
</reference>
<evidence type="ECO:0000256" key="4">
    <source>
        <dbReference type="ARBA" id="ARBA00022643"/>
    </source>
</evidence>
<keyword evidence="4" id="KW-0288">FMN</keyword>
<dbReference type="PANTHER" id="PTHR43673:SF2">
    <property type="entry name" value="NITROREDUCTASE"/>
    <property type="match status" value="1"/>
</dbReference>
<proteinExistence type="inferred from homology"/>
<evidence type="ECO:0000256" key="1">
    <source>
        <dbReference type="ARBA" id="ARBA00001917"/>
    </source>
</evidence>
<sequence length="221" mass="25022">MEFKDVVRARRSVRAFRPDPVSRATVEDLLEIASLAPSGTNIQPWKVHVVAGATRDRLEREVLAHRETRPEDGKAEFARTEKRKEPYLSRMRALGKDMYGRIGIPRGDEAASWRQWGRNYSFFDAPVGLIFTIDKDLDSMSFLDIGMFMQTFMLAAKDRGLDTCAQGAWNLFWTATRRVLSIPDDEYIIAGMALGYADDEHPVNGVVATREPLEQIATFHG</sequence>
<accession>A0A1I5UXH3</accession>
<dbReference type="InterPro" id="IPR029479">
    <property type="entry name" value="Nitroreductase"/>
</dbReference>
<evidence type="ECO:0000256" key="5">
    <source>
        <dbReference type="ARBA" id="ARBA00023002"/>
    </source>
</evidence>
<dbReference type="CDD" id="cd02136">
    <property type="entry name" value="PnbA_NfnB-like"/>
    <property type="match status" value="1"/>
</dbReference>
<dbReference type="Pfam" id="PF00881">
    <property type="entry name" value="Nitroreductase"/>
    <property type="match status" value="1"/>
</dbReference>
<evidence type="ECO:0000313" key="8">
    <source>
        <dbReference type="Proteomes" id="UP000199586"/>
    </source>
</evidence>
<dbReference type="Proteomes" id="UP000199586">
    <property type="component" value="Unassembled WGS sequence"/>
</dbReference>
<organism evidence="7 8">
    <name type="scientific">Sphingomonas rubra</name>
    <dbReference type="NCBI Taxonomy" id="634430"/>
    <lineage>
        <taxon>Bacteria</taxon>
        <taxon>Pseudomonadati</taxon>
        <taxon>Pseudomonadota</taxon>
        <taxon>Alphaproteobacteria</taxon>
        <taxon>Sphingomonadales</taxon>
        <taxon>Sphingomonadaceae</taxon>
        <taxon>Sphingomonas</taxon>
    </lineage>
</organism>
<protein>
    <submittedName>
        <fullName evidence="7">Nitroreductase</fullName>
    </submittedName>
</protein>
<dbReference type="GO" id="GO:0016491">
    <property type="term" value="F:oxidoreductase activity"/>
    <property type="evidence" value="ECO:0007669"/>
    <property type="project" value="UniProtKB-KW"/>
</dbReference>
<comment type="cofactor">
    <cofactor evidence="1">
        <name>FMN</name>
        <dbReference type="ChEBI" id="CHEBI:58210"/>
    </cofactor>
</comment>
<dbReference type="InterPro" id="IPR000415">
    <property type="entry name" value="Nitroreductase-like"/>
</dbReference>
<keyword evidence="3" id="KW-0285">Flavoprotein</keyword>
<dbReference type="PANTHER" id="PTHR43673">
    <property type="entry name" value="NAD(P)H NITROREDUCTASE YDGI-RELATED"/>
    <property type="match status" value="1"/>
</dbReference>
<comment type="similarity">
    <text evidence="2">Belongs to the nitroreductase family.</text>
</comment>